<comment type="similarity">
    <text evidence="2">Belongs to the zinc-containing alcohol dehydrogenase family.</text>
</comment>
<evidence type="ECO:0000313" key="9">
    <source>
        <dbReference type="EMBL" id="REF36295.1"/>
    </source>
</evidence>
<dbReference type="Gene3D" id="3.40.50.720">
    <property type="entry name" value="NAD(P)-binding Rossmann-like Domain"/>
    <property type="match status" value="1"/>
</dbReference>
<dbReference type="Pfam" id="PF08240">
    <property type="entry name" value="ADH_N"/>
    <property type="match status" value="1"/>
</dbReference>
<sequence length="370" mass="38703">MASQHALAAVWNGPAEGFQLTEIPLPTLADGEVLVEVEAATLCGSDLHTIAGERSTPLPTVLGHEMVGTVVAVEGQVETHDGRRVTPGMRVTWSVGASCGDCPRCRRGLPQKCRTLRKYGHEAMTDTWRLNGGLATHCHLVPGTGIVAVPDELATEVVAPANCATATVVSAFRQLHASEAGLVVVQGCGMLGLTAVSYAKAQGVETVIASDVAPERLELARRCGASVVATPDDLPDQVAAHSDGEGAEVVLDVTGSSTAVAAALDLLALGGRLGLVGSVFPAPAIQLDPEMVVRRMLTLRGVHNYTPDDLAVAVDFLTRADHELLRSLVARTFPLAELDQAVTYARTKRPPRVAVDPRMTSPGGVCDASR</sequence>
<dbReference type="CDD" id="cd08231">
    <property type="entry name" value="MDR_TM0436_like"/>
    <property type="match status" value="1"/>
</dbReference>
<dbReference type="Pfam" id="PF00107">
    <property type="entry name" value="ADH_zinc_N"/>
    <property type="match status" value="1"/>
</dbReference>
<dbReference type="InterPro" id="IPR017743">
    <property type="entry name" value="ADH_phosphonate_catab-assoc"/>
</dbReference>
<dbReference type="InterPro" id="IPR011032">
    <property type="entry name" value="GroES-like_sf"/>
</dbReference>
<dbReference type="SMART" id="SM00829">
    <property type="entry name" value="PKS_ER"/>
    <property type="match status" value="1"/>
</dbReference>
<dbReference type="GO" id="GO:0004022">
    <property type="term" value="F:alcohol dehydrogenase (NAD+) activity"/>
    <property type="evidence" value="ECO:0007669"/>
    <property type="project" value="UniProtKB-EC"/>
</dbReference>
<dbReference type="RefSeq" id="WP_115849956.1">
    <property type="nucleotide sequence ID" value="NZ_QTUC01000001.1"/>
</dbReference>
<keyword evidence="7" id="KW-0520">NAD</keyword>
<dbReference type="Proteomes" id="UP000256485">
    <property type="component" value="Unassembled WGS sequence"/>
</dbReference>
<dbReference type="EMBL" id="QTUC01000001">
    <property type="protein sequence ID" value="REF36295.1"/>
    <property type="molecule type" value="Genomic_DNA"/>
</dbReference>
<accession>A0A3D9VBA5</accession>
<evidence type="ECO:0000256" key="6">
    <source>
        <dbReference type="ARBA" id="ARBA00023002"/>
    </source>
</evidence>
<dbReference type="NCBIfam" id="TIGR03366">
    <property type="entry name" value="HpnZ_proposed"/>
    <property type="match status" value="1"/>
</dbReference>
<organism evidence="9 10">
    <name type="scientific">Thermasporomyces composti</name>
    <dbReference type="NCBI Taxonomy" id="696763"/>
    <lineage>
        <taxon>Bacteria</taxon>
        <taxon>Bacillati</taxon>
        <taxon>Actinomycetota</taxon>
        <taxon>Actinomycetes</taxon>
        <taxon>Propionibacteriales</taxon>
        <taxon>Nocardioidaceae</taxon>
        <taxon>Thermasporomyces</taxon>
    </lineage>
</organism>
<evidence type="ECO:0000256" key="7">
    <source>
        <dbReference type="ARBA" id="ARBA00023027"/>
    </source>
</evidence>
<dbReference type="GO" id="GO:0005737">
    <property type="term" value="C:cytoplasm"/>
    <property type="evidence" value="ECO:0007669"/>
    <property type="project" value="TreeGrafter"/>
</dbReference>
<dbReference type="InterPro" id="IPR013149">
    <property type="entry name" value="ADH-like_C"/>
</dbReference>
<keyword evidence="10" id="KW-1185">Reference proteome</keyword>
<evidence type="ECO:0000313" key="10">
    <source>
        <dbReference type="Proteomes" id="UP000256485"/>
    </source>
</evidence>
<dbReference type="EC" id="1.1.1.1" evidence="3"/>
<evidence type="ECO:0000259" key="8">
    <source>
        <dbReference type="SMART" id="SM00829"/>
    </source>
</evidence>
<evidence type="ECO:0000256" key="2">
    <source>
        <dbReference type="ARBA" id="ARBA00008072"/>
    </source>
</evidence>
<protein>
    <recommendedName>
        <fullName evidence="3">alcohol dehydrogenase</fullName>
        <ecNumber evidence="3">1.1.1.1</ecNumber>
    </recommendedName>
</protein>
<comment type="cofactor">
    <cofactor evidence="1">
        <name>Zn(2+)</name>
        <dbReference type="ChEBI" id="CHEBI:29105"/>
    </cofactor>
</comment>
<dbReference type="InterPro" id="IPR020843">
    <property type="entry name" value="ER"/>
</dbReference>
<dbReference type="PANTHER" id="PTHR42940">
    <property type="entry name" value="ALCOHOL DEHYDROGENASE 1-RELATED"/>
    <property type="match status" value="1"/>
</dbReference>
<dbReference type="InterPro" id="IPR036291">
    <property type="entry name" value="NAD(P)-bd_dom_sf"/>
</dbReference>
<evidence type="ECO:0000256" key="5">
    <source>
        <dbReference type="ARBA" id="ARBA00022833"/>
    </source>
</evidence>
<dbReference type="PANTHER" id="PTHR42940:SF3">
    <property type="entry name" value="ALCOHOL DEHYDROGENASE 1-RELATED"/>
    <property type="match status" value="1"/>
</dbReference>
<evidence type="ECO:0000256" key="3">
    <source>
        <dbReference type="ARBA" id="ARBA00013190"/>
    </source>
</evidence>
<evidence type="ECO:0000256" key="1">
    <source>
        <dbReference type="ARBA" id="ARBA00001947"/>
    </source>
</evidence>
<dbReference type="OrthoDB" id="3987021at2"/>
<reference evidence="9 10" key="1">
    <citation type="submission" date="2018-08" db="EMBL/GenBank/DDBJ databases">
        <title>Sequencing the genomes of 1000 actinobacteria strains.</title>
        <authorList>
            <person name="Klenk H.-P."/>
        </authorList>
    </citation>
    <scope>NUCLEOTIDE SEQUENCE [LARGE SCALE GENOMIC DNA]</scope>
    <source>
        <strain evidence="9 10">DSM 22891</strain>
    </source>
</reference>
<dbReference type="AlphaFoldDB" id="A0A3D9VBA5"/>
<keyword evidence="6" id="KW-0560">Oxidoreductase</keyword>
<comment type="caution">
    <text evidence="9">The sequence shown here is derived from an EMBL/GenBank/DDBJ whole genome shotgun (WGS) entry which is preliminary data.</text>
</comment>
<dbReference type="SUPFAM" id="SSF51735">
    <property type="entry name" value="NAD(P)-binding Rossmann-fold domains"/>
    <property type="match status" value="1"/>
</dbReference>
<name>A0A3D9VBA5_THECX</name>
<dbReference type="Gene3D" id="3.90.180.10">
    <property type="entry name" value="Medium-chain alcohol dehydrogenases, catalytic domain"/>
    <property type="match status" value="1"/>
</dbReference>
<proteinExistence type="inferred from homology"/>
<keyword evidence="5" id="KW-0862">Zinc</keyword>
<evidence type="ECO:0000256" key="4">
    <source>
        <dbReference type="ARBA" id="ARBA00022723"/>
    </source>
</evidence>
<dbReference type="SUPFAM" id="SSF50129">
    <property type="entry name" value="GroES-like"/>
    <property type="match status" value="1"/>
</dbReference>
<gene>
    <name evidence="9" type="ORF">DFJ64_1701</name>
</gene>
<dbReference type="GO" id="GO:0046872">
    <property type="term" value="F:metal ion binding"/>
    <property type="evidence" value="ECO:0007669"/>
    <property type="project" value="UniProtKB-KW"/>
</dbReference>
<feature type="domain" description="Enoyl reductase (ER)" evidence="8">
    <location>
        <begin position="13"/>
        <end position="355"/>
    </location>
</feature>
<dbReference type="InterPro" id="IPR013154">
    <property type="entry name" value="ADH-like_N"/>
</dbReference>
<keyword evidence="4" id="KW-0479">Metal-binding</keyword>